<evidence type="ECO:0000313" key="1">
    <source>
        <dbReference type="EMBL" id="GAH66772.1"/>
    </source>
</evidence>
<gene>
    <name evidence="1" type="ORF">S03H2_50612</name>
</gene>
<proteinExistence type="predicted"/>
<organism evidence="1">
    <name type="scientific">marine sediment metagenome</name>
    <dbReference type="NCBI Taxonomy" id="412755"/>
    <lineage>
        <taxon>unclassified sequences</taxon>
        <taxon>metagenomes</taxon>
        <taxon>ecological metagenomes</taxon>
    </lineage>
</organism>
<dbReference type="Pfam" id="PF00132">
    <property type="entry name" value="Hexapep"/>
    <property type="match status" value="1"/>
</dbReference>
<dbReference type="InterPro" id="IPR011004">
    <property type="entry name" value="Trimer_LpxA-like_sf"/>
</dbReference>
<feature type="non-terminal residue" evidence="1">
    <location>
        <position position="133"/>
    </location>
</feature>
<dbReference type="PANTHER" id="PTHR13061:SF29">
    <property type="entry name" value="GAMMA CARBONIC ANHYDRASE-LIKE 1, MITOCHONDRIAL-RELATED"/>
    <property type="match status" value="1"/>
</dbReference>
<dbReference type="Gene3D" id="2.160.10.10">
    <property type="entry name" value="Hexapeptide repeat proteins"/>
    <property type="match status" value="1"/>
</dbReference>
<dbReference type="InterPro" id="IPR001451">
    <property type="entry name" value="Hexapep"/>
</dbReference>
<name>X1HBK3_9ZZZZ</name>
<evidence type="ECO:0008006" key="2">
    <source>
        <dbReference type="Google" id="ProtNLM"/>
    </source>
</evidence>
<dbReference type="Pfam" id="PF14602">
    <property type="entry name" value="Hexapep_2"/>
    <property type="match status" value="1"/>
</dbReference>
<comment type="caution">
    <text evidence="1">The sequence shown here is derived from an EMBL/GenBank/DDBJ whole genome shotgun (WGS) entry which is preliminary data.</text>
</comment>
<protein>
    <recommendedName>
        <fullName evidence="2">Gamma carbonic anhydrase family protein</fullName>
    </recommendedName>
</protein>
<dbReference type="PANTHER" id="PTHR13061">
    <property type="entry name" value="DYNACTIN SUBUNIT P25"/>
    <property type="match status" value="1"/>
</dbReference>
<dbReference type="InterPro" id="IPR047324">
    <property type="entry name" value="LbH_gamma_CA-like"/>
</dbReference>
<reference evidence="1" key="1">
    <citation type="journal article" date="2014" name="Front. Microbiol.">
        <title>High frequency of phylogenetically diverse reductive dehalogenase-homologous genes in deep subseafloor sedimentary metagenomes.</title>
        <authorList>
            <person name="Kawai M."/>
            <person name="Futagami T."/>
            <person name="Toyoda A."/>
            <person name="Takaki Y."/>
            <person name="Nishi S."/>
            <person name="Hori S."/>
            <person name="Arai W."/>
            <person name="Tsubouchi T."/>
            <person name="Morono Y."/>
            <person name="Uchiyama I."/>
            <person name="Ito T."/>
            <person name="Fujiyama A."/>
            <person name="Inagaki F."/>
            <person name="Takami H."/>
        </authorList>
    </citation>
    <scope>NUCLEOTIDE SEQUENCE</scope>
    <source>
        <strain evidence="1">Expedition CK06-06</strain>
    </source>
</reference>
<dbReference type="AlphaFoldDB" id="X1HBK3"/>
<sequence>MLYSFDNRKPEIGEGSYVSETASLIGDVRVGDNCYIGHGAILRGDYGAIEIGNGSAIEEGVIIHVFPEETCRIGEKVTLGHGAIVHAKSIGDGAVIGMGAIVSMNTEIGEGSIVAEGAIVKMNQKIQSGVVVA</sequence>
<dbReference type="CDD" id="cd04645">
    <property type="entry name" value="LbH_gamma_CA_like"/>
    <property type="match status" value="1"/>
</dbReference>
<dbReference type="SUPFAM" id="SSF51161">
    <property type="entry name" value="Trimeric LpxA-like enzymes"/>
    <property type="match status" value="1"/>
</dbReference>
<accession>X1HBK3</accession>
<dbReference type="InterPro" id="IPR050484">
    <property type="entry name" value="Transf_Hexapept/Carb_Anhydrase"/>
</dbReference>
<dbReference type="EMBL" id="BARU01032065">
    <property type="protein sequence ID" value="GAH66772.1"/>
    <property type="molecule type" value="Genomic_DNA"/>
</dbReference>